<keyword evidence="8 9" id="KW-0472">Membrane</keyword>
<comment type="subcellular location">
    <subcellularLocation>
        <location evidence="1">Mitochondrion inner membrane</location>
        <topology evidence="1">Multi-pass membrane protein</topology>
    </subcellularLocation>
</comment>
<gene>
    <name evidence="11" type="ORF">PTTT1_LOCUS7157</name>
</gene>
<dbReference type="EMBL" id="OU594951">
    <property type="protein sequence ID" value="CAG9278510.1"/>
    <property type="molecule type" value="Genomic_DNA"/>
</dbReference>
<dbReference type="InterPro" id="IPR049562">
    <property type="entry name" value="SLC25A33/36-like"/>
</dbReference>
<evidence type="ECO:0000256" key="6">
    <source>
        <dbReference type="ARBA" id="ARBA00022989"/>
    </source>
</evidence>
<dbReference type="PRINTS" id="PR00926">
    <property type="entry name" value="MITOCARRIER"/>
</dbReference>
<keyword evidence="2 10" id="KW-0813">Transport</keyword>
<evidence type="ECO:0000256" key="8">
    <source>
        <dbReference type="ARBA" id="ARBA00023136"/>
    </source>
</evidence>
<protein>
    <recommendedName>
        <fullName evidence="12">Mitochondrial carrier protein</fullName>
    </recommendedName>
</protein>
<dbReference type="PANTHER" id="PTHR45829:SF4">
    <property type="entry name" value="MITOCHONDRIAL CARRIER PROTEIN RIM2"/>
    <property type="match status" value="1"/>
</dbReference>
<dbReference type="Proteomes" id="UP000836788">
    <property type="component" value="Chromosome 10"/>
</dbReference>
<dbReference type="InterPro" id="IPR023395">
    <property type="entry name" value="MCP_dom_sf"/>
</dbReference>
<reference evidence="11" key="1">
    <citation type="submission" date="2022-02" db="EMBL/GenBank/DDBJ databases">
        <authorList>
            <person name="Giguere J D."/>
        </authorList>
    </citation>
    <scope>NUCLEOTIDE SEQUENCE</scope>
    <source>
        <strain evidence="11">CCAP 1055/1</strain>
    </source>
</reference>
<evidence type="ECO:0000256" key="3">
    <source>
        <dbReference type="ARBA" id="ARBA00022692"/>
    </source>
</evidence>
<feature type="repeat" description="Solcar" evidence="9">
    <location>
        <begin position="1"/>
        <end position="86"/>
    </location>
</feature>
<dbReference type="GO" id="GO:0005743">
    <property type="term" value="C:mitochondrial inner membrane"/>
    <property type="evidence" value="ECO:0007669"/>
    <property type="project" value="UniProtKB-SubCell"/>
</dbReference>
<evidence type="ECO:0000256" key="1">
    <source>
        <dbReference type="ARBA" id="ARBA00004448"/>
    </source>
</evidence>
<feature type="non-terminal residue" evidence="11">
    <location>
        <position position="1"/>
    </location>
</feature>
<proteinExistence type="inferred from homology"/>
<evidence type="ECO:0008006" key="12">
    <source>
        <dbReference type="Google" id="ProtNLM"/>
    </source>
</evidence>
<evidence type="ECO:0000256" key="7">
    <source>
        <dbReference type="ARBA" id="ARBA00023128"/>
    </source>
</evidence>
<dbReference type="Pfam" id="PF00153">
    <property type="entry name" value="Mito_carr"/>
    <property type="match status" value="3"/>
</dbReference>
<comment type="similarity">
    <text evidence="10">Belongs to the mitochondrial carrier (TC 2.A.29) family.</text>
</comment>
<keyword evidence="7" id="KW-0496">Mitochondrion</keyword>
<keyword evidence="5" id="KW-0999">Mitochondrion inner membrane</keyword>
<dbReference type="Gene3D" id="1.50.40.10">
    <property type="entry name" value="Mitochondrial carrier domain"/>
    <property type="match status" value="1"/>
</dbReference>
<evidence type="ECO:0000256" key="10">
    <source>
        <dbReference type="RuleBase" id="RU000488"/>
    </source>
</evidence>
<feature type="repeat" description="Solcar" evidence="9">
    <location>
        <begin position="94"/>
        <end position="183"/>
    </location>
</feature>
<keyword evidence="3 9" id="KW-0812">Transmembrane</keyword>
<organism evidence="11">
    <name type="scientific">Phaeodactylum tricornutum</name>
    <name type="common">Diatom</name>
    <dbReference type="NCBI Taxonomy" id="2850"/>
    <lineage>
        <taxon>Eukaryota</taxon>
        <taxon>Sar</taxon>
        <taxon>Stramenopiles</taxon>
        <taxon>Ochrophyta</taxon>
        <taxon>Bacillariophyta</taxon>
        <taxon>Bacillariophyceae</taxon>
        <taxon>Bacillariophycidae</taxon>
        <taxon>Naviculales</taxon>
        <taxon>Phaeodactylaceae</taxon>
        <taxon>Phaeodactylum</taxon>
    </lineage>
</organism>
<keyword evidence="4" id="KW-0677">Repeat</keyword>
<dbReference type="InterPro" id="IPR002067">
    <property type="entry name" value="MCP"/>
</dbReference>
<sequence>LLSGGLAGTIASCLTNPLEVIKTQLQSSSTAAGDMVAGRGHPVAIAKRIMEQDGVSGFFRGLPPTLVGIIPSRSAYFYSYQQIKKRLGPYLPEGSPPNAMLAGFMAGITSNTLTNPIWMVRTRMQLLADTTAGQRAYNGYGDAISTIWREDGLKGFYKGIQASYWGCAEGAVQFILYEQFKTRLLGRLNAQRAECGLPATEELPKMTYFWSAAAAKMCASIATYPHEVARTRMREQARGGIYKYKSMWQSLAVISQEEGMKGLYSGMGVHLLKVVPNSAFMFLTYEVVRSWLSEFTVVD</sequence>
<dbReference type="InterPro" id="IPR018108">
    <property type="entry name" value="MCP_transmembrane"/>
</dbReference>
<dbReference type="GO" id="GO:1990519">
    <property type="term" value="P:pyrimidine nucleotide import into mitochondrion"/>
    <property type="evidence" value="ECO:0007669"/>
    <property type="project" value="TreeGrafter"/>
</dbReference>
<evidence type="ECO:0000313" key="11">
    <source>
        <dbReference type="EMBL" id="CAG9278510.1"/>
    </source>
</evidence>
<evidence type="ECO:0000256" key="9">
    <source>
        <dbReference type="PROSITE-ProRule" id="PRU00282"/>
    </source>
</evidence>
<keyword evidence="6" id="KW-1133">Transmembrane helix</keyword>
<evidence type="ECO:0000256" key="5">
    <source>
        <dbReference type="ARBA" id="ARBA00022792"/>
    </source>
</evidence>
<feature type="repeat" description="Solcar" evidence="9">
    <location>
        <begin position="203"/>
        <end position="291"/>
    </location>
</feature>
<dbReference type="AlphaFoldDB" id="A0A8J9T6G8"/>
<accession>A0A8J9T6G8</accession>
<dbReference type="PANTHER" id="PTHR45829">
    <property type="entry name" value="MITOCHONDRIAL CARRIER PROTEIN RIM2"/>
    <property type="match status" value="1"/>
</dbReference>
<dbReference type="PROSITE" id="PS50920">
    <property type="entry name" value="SOLCAR"/>
    <property type="match status" value="3"/>
</dbReference>
<name>A0A8J9T6G8_PHATR</name>
<dbReference type="SUPFAM" id="SSF103506">
    <property type="entry name" value="Mitochondrial carrier"/>
    <property type="match status" value="1"/>
</dbReference>
<evidence type="ECO:0000256" key="2">
    <source>
        <dbReference type="ARBA" id="ARBA00022448"/>
    </source>
</evidence>
<evidence type="ECO:0000256" key="4">
    <source>
        <dbReference type="ARBA" id="ARBA00022737"/>
    </source>
</evidence>
<dbReference type="GO" id="GO:0015218">
    <property type="term" value="F:pyrimidine nucleotide transmembrane transporter activity"/>
    <property type="evidence" value="ECO:0007669"/>
    <property type="project" value="InterPro"/>
</dbReference>